<evidence type="ECO:0000313" key="3">
    <source>
        <dbReference type="Proteomes" id="UP000324222"/>
    </source>
</evidence>
<name>A0A5B7GSW6_PORTR</name>
<evidence type="ECO:0000256" key="1">
    <source>
        <dbReference type="SAM" id="MobiDB-lite"/>
    </source>
</evidence>
<feature type="region of interest" description="Disordered" evidence="1">
    <location>
        <begin position="42"/>
        <end position="73"/>
    </location>
</feature>
<gene>
    <name evidence="2" type="ORF">E2C01_054795</name>
</gene>
<dbReference type="EMBL" id="VSRR010017844">
    <property type="protein sequence ID" value="MPC60739.1"/>
    <property type="molecule type" value="Genomic_DNA"/>
</dbReference>
<organism evidence="2 3">
    <name type="scientific">Portunus trituberculatus</name>
    <name type="common">Swimming crab</name>
    <name type="synonym">Neptunus trituberculatus</name>
    <dbReference type="NCBI Taxonomy" id="210409"/>
    <lineage>
        <taxon>Eukaryota</taxon>
        <taxon>Metazoa</taxon>
        <taxon>Ecdysozoa</taxon>
        <taxon>Arthropoda</taxon>
        <taxon>Crustacea</taxon>
        <taxon>Multicrustacea</taxon>
        <taxon>Malacostraca</taxon>
        <taxon>Eumalacostraca</taxon>
        <taxon>Eucarida</taxon>
        <taxon>Decapoda</taxon>
        <taxon>Pleocyemata</taxon>
        <taxon>Brachyura</taxon>
        <taxon>Eubrachyura</taxon>
        <taxon>Portunoidea</taxon>
        <taxon>Portunidae</taxon>
        <taxon>Portuninae</taxon>
        <taxon>Portunus</taxon>
    </lineage>
</organism>
<dbReference type="Proteomes" id="UP000324222">
    <property type="component" value="Unassembled WGS sequence"/>
</dbReference>
<dbReference type="AlphaFoldDB" id="A0A5B7GSW6"/>
<reference evidence="2 3" key="1">
    <citation type="submission" date="2019-05" db="EMBL/GenBank/DDBJ databases">
        <title>Another draft genome of Portunus trituberculatus and its Hox gene families provides insights of decapod evolution.</title>
        <authorList>
            <person name="Jeong J.-H."/>
            <person name="Song I."/>
            <person name="Kim S."/>
            <person name="Choi T."/>
            <person name="Kim D."/>
            <person name="Ryu S."/>
            <person name="Kim W."/>
        </authorList>
    </citation>
    <scope>NUCLEOTIDE SEQUENCE [LARGE SCALE GENOMIC DNA]</scope>
    <source>
        <tissue evidence="2">Muscle</tissue>
    </source>
</reference>
<protein>
    <submittedName>
        <fullName evidence="2">Uncharacterized protein</fullName>
    </submittedName>
</protein>
<comment type="caution">
    <text evidence="2">The sequence shown here is derived from an EMBL/GenBank/DDBJ whole genome shotgun (WGS) entry which is preliminary data.</text>
</comment>
<proteinExistence type="predicted"/>
<evidence type="ECO:0000313" key="2">
    <source>
        <dbReference type="EMBL" id="MPC60739.1"/>
    </source>
</evidence>
<accession>A0A5B7GSW6</accession>
<keyword evidence="3" id="KW-1185">Reference proteome</keyword>
<sequence length="121" mass="13403">MKQNLLTFSRHRIRVSACSSEPSLSRTCLSLPLLVLPCPSPPRRALAQRTQVPQEHPTFTPAPTHPQSPHTAQVKDENVEICVAIHSLGGSHDTPRWDKARRTESLLGSLTPNRWDVLEGG</sequence>